<reference evidence="2" key="1">
    <citation type="submission" date="2016-10" db="EMBL/GenBank/DDBJ databases">
        <authorList>
            <person name="Varghese N."/>
            <person name="Submissions S."/>
        </authorList>
    </citation>
    <scope>NUCLEOTIDE SEQUENCE [LARGE SCALE GENOMIC DNA]</scope>
    <source>
        <strain evidence="2">M83</strain>
    </source>
</reference>
<organism evidence="1 2">
    <name type="scientific">Lachnospira pectinoschiza</name>
    <dbReference type="NCBI Taxonomy" id="28052"/>
    <lineage>
        <taxon>Bacteria</taxon>
        <taxon>Bacillati</taxon>
        <taxon>Bacillota</taxon>
        <taxon>Clostridia</taxon>
        <taxon>Lachnospirales</taxon>
        <taxon>Lachnospiraceae</taxon>
        <taxon>Lachnospira</taxon>
    </lineage>
</organism>
<dbReference type="EMBL" id="FNHZ01000005">
    <property type="protein sequence ID" value="SDN06126.1"/>
    <property type="molecule type" value="Genomic_DNA"/>
</dbReference>
<dbReference type="RefSeq" id="WP_074521812.1">
    <property type="nucleotide sequence ID" value="NZ_FNHZ01000005.1"/>
</dbReference>
<dbReference type="AlphaFoldDB" id="A0A1G9YBU6"/>
<name>A0A1G9YBU6_9FIRM</name>
<keyword evidence="2" id="KW-1185">Reference proteome</keyword>
<evidence type="ECO:0000313" key="2">
    <source>
        <dbReference type="Proteomes" id="UP000187651"/>
    </source>
</evidence>
<sequence>MATGIYKAFKKDKSPYYRVSITYKNKHISLGSSEDLETAKAIYKEATRILRYPKKYFVNPDKKTSGYKLMHISLAKYISLANFRDNGIYIKTPIYLAKNSFIYFLSENVILTFSIDDLFYYSNHTIQARGGYFFVADYGLQTSILSRYGVKGHSIKGKDYIFKNGDELDFRYENLQVINKYNGVSQFEKNGRIFYKTKIHINGDFIVGIYNTEAEAALAYNKAVSLLENKLDKNYSKNYIEGLSNVEYAAIYNSIRLKKNFRDYVEKL</sequence>
<proteinExistence type="predicted"/>
<evidence type="ECO:0008006" key="3">
    <source>
        <dbReference type="Google" id="ProtNLM"/>
    </source>
</evidence>
<evidence type="ECO:0000313" key="1">
    <source>
        <dbReference type="EMBL" id="SDN06126.1"/>
    </source>
</evidence>
<protein>
    <recommendedName>
        <fullName evidence="3">AP2/ERF domain-containing protein</fullName>
    </recommendedName>
</protein>
<gene>
    <name evidence="1" type="ORF">SAMN05216544_1758</name>
</gene>
<dbReference type="OrthoDB" id="1765300at2"/>
<accession>A0A1G9YBU6</accession>
<dbReference type="Proteomes" id="UP000187651">
    <property type="component" value="Unassembled WGS sequence"/>
</dbReference>